<dbReference type="SUPFAM" id="SSF50022">
    <property type="entry name" value="ISP domain"/>
    <property type="match status" value="1"/>
</dbReference>
<evidence type="ECO:0000256" key="4">
    <source>
        <dbReference type="ARBA" id="ARBA00023002"/>
    </source>
</evidence>
<proteinExistence type="predicted"/>
<evidence type="ECO:0000256" key="1">
    <source>
        <dbReference type="ARBA" id="ARBA00001962"/>
    </source>
</evidence>
<evidence type="ECO:0000259" key="7">
    <source>
        <dbReference type="PROSITE" id="PS51296"/>
    </source>
</evidence>
<dbReference type="SUPFAM" id="SSF55961">
    <property type="entry name" value="Bet v1-like"/>
    <property type="match status" value="1"/>
</dbReference>
<dbReference type="CDD" id="cd03469">
    <property type="entry name" value="Rieske_RO_Alpha_N"/>
    <property type="match status" value="1"/>
</dbReference>
<keyword evidence="2" id="KW-0001">2Fe-2S</keyword>
<dbReference type="EMBL" id="CAFBLP010000112">
    <property type="protein sequence ID" value="CAB4891466.1"/>
    <property type="molecule type" value="Genomic_DNA"/>
</dbReference>
<dbReference type="InterPro" id="IPR036922">
    <property type="entry name" value="Rieske_2Fe-2S_sf"/>
</dbReference>
<dbReference type="PRINTS" id="PR00090">
    <property type="entry name" value="RNGDIOXGNASE"/>
</dbReference>
<dbReference type="Gene3D" id="2.102.10.10">
    <property type="entry name" value="Rieske [2Fe-2S] iron-sulphur domain"/>
    <property type="match status" value="1"/>
</dbReference>
<protein>
    <submittedName>
        <fullName evidence="8">Unannotated protein</fullName>
    </submittedName>
</protein>
<dbReference type="Gene3D" id="3.90.380.10">
    <property type="entry name" value="Naphthalene 1,2-dioxygenase Alpha Subunit, Chain A, domain 1"/>
    <property type="match status" value="2"/>
</dbReference>
<reference evidence="8" key="1">
    <citation type="submission" date="2020-05" db="EMBL/GenBank/DDBJ databases">
        <authorList>
            <person name="Chiriac C."/>
            <person name="Salcher M."/>
            <person name="Ghai R."/>
            <person name="Kavagutti S V."/>
        </authorList>
    </citation>
    <scope>NUCLEOTIDE SEQUENCE</scope>
</reference>
<dbReference type="Pfam" id="PF00848">
    <property type="entry name" value="Ring_hydroxyl_A"/>
    <property type="match status" value="1"/>
</dbReference>
<dbReference type="Pfam" id="PF00355">
    <property type="entry name" value="Rieske"/>
    <property type="match status" value="1"/>
</dbReference>
<dbReference type="GO" id="GO:0016491">
    <property type="term" value="F:oxidoreductase activity"/>
    <property type="evidence" value="ECO:0007669"/>
    <property type="project" value="UniProtKB-KW"/>
</dbReference>
<feature type="domain" description="Rieske" evidence="7">
    <location>
        <begin position="56"/>
        <end position="162"/>
    </location>
</feature>
<keyword evidence="4" id="KW-0560">Oxidoreductase</keyword>
<organism evidence="8">
    <name type="scientific">freshwater metagenome</name>
    <dbReference type="NCBI Taxonomy" id="449393"/>
    <lineage>
        <taxon>unclassified sequences</taxon>
        <taxon>metagenomes</taxon>
        <taxon>ecological metagenomes</taxon>
    </lineage>
</organism>
<dbReference type="GO" id="GO:0051537">
    <property type="term" value="F:2 iron, 2 sulfur cluster binding"/>
    <property type="evidence" value="ECO:0007669"/>
    <property type="project" value="UniProtKB-KW"/>
</dbReference>
<dbReference type="AlphaFoldDB" id="A0A6J7F722"/>
<dbReference type="GO" id="GO:0005506">
    <property type="term" value="F:iron ion binding"/>
    <property type="evidence" value="ECO:0007669"/>
    <property type="project" value="InterPro"/>
</dbReference>
<keyword evidence="6" id="KW-0411">Iron-sulfur</keyword>
<dbReference type="PANTHER" id="PTHR43756:SF5">
    <property type="entry name" value="CHOLINE MONOOXYGENASE, CHLOROPLASTIC"/>
    <property type="match status" value="1"/>
</dbReference>
<evidence type="ECO:0000256" key="6">
    <source>
        <dbReference type="ARBA" id="ARBA00023014"/>
    </source>
</evidence>
<keyword evidence="5" id="KW-0408">Iron</keyword>
<dbReference type="InterPro" id="IPR017941">
    <property type="entry name" value="Rieske_2Fe-2S"/>
</dbReference>
<evidence type="ECO:0000256" key="5">
    <source>
        <dbReference type="ARBA" id="ARBA00023004"/>
    </source>
</evidence>
<gene>
    <name evidence="8" type="ORF">UFOPK3376_02870</name>
</gene>
<comment type="cofactor">
    <cofactor evidence="1">
        <name>Fe cation</name>
        <dbReference type="ChEBI" id="CHEBI:24875"/>
    </cofactor>
</comment>
<dbReference type="PROSITE" id="PS51296">
    <property type="entry name" value="RIESKE"/>
    <property type="match status" value="1"/>
</dbReference>
<evidence type="ECO:0000313" key="8">
    <source>
        <dbReference type="EMBL" id="CAB4891466.1"/>
    </source>
</evidence>
<accession>A0A6J7F722</accession>
<name>A0A6J7F722_9ZZZZ</name>
<sequence length="381" mass="42422">MNRHEFIDMARENMAHVEAGNTPSQADAVYRVPAANYLDPVRWQREVDLFRRLPLMLALGGELREPGAYKALTVMDTPVLITRGNDGAVSAFVNSCSHRGAVVVPDGAGVARRFACPYHNWTYNSSGELVGVTDREHFGDIDTACLGLTPLPCAERAGLVFVVLTPGTPMDIDAHLCGYGQLLDFFGFGDWHLVSRKELQGPNWKIAYDGYLDFYHLPFLHRATFGTEISNKAIYRAWGPHQRMTSPDPKLLALRDVHEDDWDLDLMCSGVWTIFPHISFAGNHSGGLVSQLFPGSTPGSSTTIQNYFVADEPTEAQRAEAVQRAEFLEMVVRDEDYYTGIRQQRALATGAKTEVLFGRNEGGGQRFHQLLQEYLDAPLSR</sequence>
<dbReference type="InterPro" id="IPR015879">
    <property type="entry name" value="Ring_hydroxy_dOase_asu_C_dom"/>
</dbReference>
<evidence type="ECO:0000256" key="2">
    <source>
        <dbReference type="ARBA" id="ARBA00022714"/>
    </source>
</evidence>
<dbReference type="PANTHER" id="PTHR43756">
    <property type="entry name" value="CHOLINE MONOOXYGENASE, CHLOROPLASTIC"/>
    <property type="match status" value="1"/>
</dbReference>
<dbReference type="InterPro" id="IPR001663">
    <property type="entry name" value="Rng_hydr_dOase-A"/>
</dbReference>
<evidence type="ECO:0000256" key="3">
    <source>
        <dbReference type="ARBA" id="ARBA00022723"/>
    </source>
</evidence>
<keyword evidence="3" id="KW-0479">Metal-binding</keyword>